<dbReference type="PRINTS" id="PR00087">
    <property type="entry name" value="LIPOXYGENASE"/>
</dbReference>
<proteinExistence type="predicted"/>
<dbReference type="EMBL" id="MU827803">
    <property type="protein sequence ID" value="KAJ7326103.1"/>
    <property type="molecule type" value="Genomic_DNA"/>
</dbReference>
<dbReference type="Gene3D" id="3.10.450.60">
    <property type="match status" value="1"/>
</dbReference>
<evidence type="ECO:0000256" key="2">
    <source>
        <dbReference type="ARBA" id="ARBA00022964"/>
    </source>
</evidence>
<dbReference type="GO" id="GO:0046872">
    <property type="term" value="F:metal ion binding"/>
    <property type="evidence" value="ECO:0007669"/>
    <property type="project" value="UniProtKB-KW"/>
</dbReference>
<keyword evidence="4" id="KW-0732">Signal</keyword>
<dbReference type="PROSITE" id="PS51393">
    <property type="entry name" value="LIPOXYGENASE_3"/>
    <property type="match status" value="1"/>
</dbReference>
<dbReference type="SUPFAM" id="SSF48484">
    <property type="entry name" value="Lipoxigenase"/>
    <property type="match status" value="1"/>
</dbReference>
<protein>
    <recommendedName>
        <fullName evidence="5">Lipoxygenase domain-containing protein</fullName>
    </recommendedName>
</protein>
<keyword evidence="3" id="KW-0560">Oxidoreductase</keyword>
<comment type="caution">
    <text evidence="6">The sequence shown here is derived from an EMBL/GenBank/DDBJ whole genome shotgun (WGS) entry which is preliminary data.</text>
</comment>
<dbReference type="Proteomes" id="UP001163046">
    <property type="component" value="Unassembled WGS sequence"/>
</dbReference>
<feature type="domain" description="Lipoxygenase" evidence="5">
    <location>
        <begin position="1"/>
        <end position="173"/>
    </location>
</feature>
<keyword evidence="1" id="KW-0479">Metal-binding</keyword>
<reference evidence="6" key="1">
    <citation type="submission" date="2023-01" db="EMBL/GenBank/DDBJ databases">
        <title>Genome assembly of the deep-sea coral Lophelia pertusa.</title>
        <authorList>
            <person name="Herrera S."/>
            <person name="Cordes E."/>
        </authorList>
    </citation>
    <scope>NUCLEOTIDE SEQUENCE</scope>
    <source>
        <strain evidence="6">USNM1676648</strain>
        <tissue evidence="6">Polyp</tissue>
    </source>
</reference>
<keyword evidence="7" id="KW-1185">Reference proteome</keyword>
<dbReference type="GO" id="GO:0016702">
    <property type="term" value="F:oxidoreductase activity, acting on single donors with incorporation of molecular oxygen, incorporation of two atoms of oxygen"/>
    <property type="evidence" value="ECO:0007669"/>
    <property type="project" value="InterPro"/>
</dbReference>
<feature type="chain" id="PRO_5040841175" description="Lipoxygenase domain-containing protein" evidence="4">
    <location>
        <begin position="18"/>
        <end position="173"/>
    </location>
</feature>
<dbReference type="OrthoDB" id="407298at2759"/>
<evidence type="ECO:0000256" key="4">
    <source>
        <dbReference type="SAM" id="SignalP"/>
    </source>
</evidence>
<evidence type="ECO:0000313" key="6">
    <source>
        <dbReference type="EMBL" id="KAJ7326103.1"/>
    </source>
</evidence>
<organism evidence="6 7">
    <name type="scientific">Desmophyllum pertusum</name>
    <dbReference type="NCBI Taxonomy" id="174260"/>
    <lineage>
        <taxon>Eukaryota</taxon>
        <taxon>Metazoa</taxon>
        <taxon>Cnidaria</taxon>
        <taxon>Anthozoa</taxon>
        <taxon>Hexacorallia</taxon>
        <taxon>Scleractinia</taxon>
        <taxon>Caryophylliina</taxon>
        <taxon>Caryophylliidae</taxon>
        <taxon>Desmophyllum</taxon>
    </lineage>
</organism>
<dbReference type="InterPro" id="IPR000907">
    <property type="entry name" value="LipOase"/>
</dbReference>
<dbReference type="InterPro" id="IPR036226">
    <property type="entry name" value="LipOase_C_sf"/>
</dbReference>
<keyword evidence="2" id="KW-0223">Dioxygenase</keyword>
<sequence length="173" mass="19711">MTWFLFLTWRMIVPVEPCGLQASPVALFAVNQEKRLRPAAIQIDYKPDSPVFSPVDGGPWMLARLAVQATDYAHSQMIEHLLKIHLFAEPFCVVLHRQLSSKHPLNELLKYHCRGVMATNTIGSPSLVTPNGYMDQLTAMGHKGTLLLMELGYKTLSWKDTDFYLDIKKTWPR</sequence>
<dbReference type="GO" id="GO:0034440">
    <property type="term" value="P:lipid oxidation"/>
    <property type="evidence" value="ECO:0007669"/>
    <property type="project" value="InterPro"/>
</dbReference>
<gene>
    <name evidence="6" type="ORF">OS493_027953</name>
</gene>
<evidence type="ECO:0000256" key="1">
    <source>
        <dbReference type="ARBA" id="ARBA00022723"/>
    </source>
</evidence>
<accession>A0A9X0CF81</accession>
<feature type="signal peptide" evidence="4">
    <location>
        <begin position="1"/>
        <end position="17"/>
    </location>
</feature>
<dbReference type="AlphaFoldDB" id="A0A9X0CF81"/>
<evidence type="ECO:0000259" key="5">
    <source>
        <dbReference type="PROSITE" id="PS51393"/>
    </source>
</evidence>
<evidence type="ECO:0000313" key="7">
    <source>
        <dbReference type="Proteomes" id="UP001163046"/>
    </source>
</evidence>
<dbReference type="Gene3D" id="1.20.245.10">
    <property type="entry name" value="Lipoxygenase-1, Domain 5"/>
    <property type="match status" value="1"/>
</dbReference>
<name>A0A9X0CF81_9CNID</name>
<dbReference type="PANTHER" id="PTHR11771">
    <property type="entry name" value="LIPOXYGENASE"/>
    <property type="match status" value="1"/>
</dbReference>
<evidence type="ECO:0000256" key="3">
    <source>
        <dbReference type="ARBA" id="ARBA00023002"/>
    </source>
</evidence>
<dbReference type="Pfam" id="PF00305">
    <property type="entry name" value="Lipoxygenase"/>
    <property type="match status" value="1"/>
</dbReference>
<dbReference type="InterPro" id="IPR013819">
    <property type="entry name" value="LipOase_C"/>
</dbReference>